<keyword evidence="4" id="KW-1133">Transmembrane helix</keyword>
<dbReference type="PANTHER" id="PTHR48078:SF9">
    <property type="entry name" value="D-SERINE DEHYDRATASE"/>
    <property type="match status" value="1"/>
</dbReference>
<evidence type="ECO:0000313" key="7">
    <source>
        <dbReference type="Proteomes" id="UP001141327"/>
    </source>
</evidence>
<dbReference type="InterPro" id="IPR011780">
    <property type="entry name" value="D_Ser_am_lyase"/>
</dbReference>
<dbReference type="Proteomes" id="UP001141327">
    <property type="component" value="Unassembled WGS sequence"/>
</dbReference>
<dbReference type="HAMAP" id="MF_01030">
    <property type="entry name" value="D_Ser_dehydrat"/>
    <property type="match status" value="1"/>
</dbReference>
<evidence type="ECO:0000313" key="6">
    <source>
        <dbReference type="EMBL" id="KAJ4462125.1"/>
    </source>
</evidence>
<evidence type="ECO:0000256" key="2">
    <source>
        <dbReference type="ARBA" id="ARBA00022898"/>
    </source>
</evidence>
<keyword evidence="2" id="KW-0663">Pyridoxal phosphate</keyword>
<dbReference type="Gene3D" id="3.40.50.1100">
    <property type="match status" value="2"/>
</dbReference>
<keyword evidence="4" id="KW-0472">Membrane</keyword>
<comment type="caution">
    <text evidence="6">The sequence shown here is derived from an EMBL/GenBank/DDBJ whole genome shotgun (WGS) entry which is preliminary data.</text>
</comment>
<reference evidence="6" key="1">
    <citation type="journal article" date="2022" name="bioRxiv">
        <title>Genomics of Preaxostyla Flagellates Illuminates Evolutionary Transitions and the Path Towards Mitochondrial Loss.</title>
        <authorList>
            <person name="Novak L.V.F."/>
            <person name="Treitli S.C."/>
            <person name="Pyrih J."/>
            <person name="Halakuc P."/>
            <person name="Pipaliya S.V."/>
            <person name="Vacek V."/>
            <person name="Brzon O."/>
            <person name="Soukal P."/>
            <person name="Eme L."/>
            <person name="Dacks J.B."/>
            <person name="Karnkowska A."/>
            <person name="Elias M."/>
            <person name="Hampl V."/>
        </authorList>
    </citation>
    <scope>NUCLEOTIDE SEQUENCE</scope>
    <source>
        <strain evidence="6">RCP-MX</strain>
    </source>
</reference>
<feature type="domain" description="Tryptophan synthase beta chain-like PALP" evidence="5">
    <location>
        <begin position="48"/>
        <end position="377"/>
    </location>
</feature>
<dbReference type="InterPro" id="IPR050147">
    <property type="entry name" value="Ser/Thr_Dehydratase"/>
</dbReference>
<keyword evidence="4" id="KW-0812">Transmembrane</keyword>
<dbReference type="NCBIfam" id="NF002823">
    <property type="entry name" value="PRK02991.1"/>
    <property type="match status" value="1"/>
</dbReference>
<feature type="transmembrane region" description="Helical" evidence="4">
    <location>
        <begin position="131"/>
        <end position="154"/>
    </location>
</feature>
<dbReference type="Pfam" id="PF00291">
    <property type="entry name" value="PALP"/>
    <property type="match status" value="1"/>
</dbReference>
<evidence type="ECO:0000259" key="5">
    <source>
        <dbReference type="Pfam" id="PF00291"/>
    </source>
</evidence>
<keyword evidence="3" id="KW-0456">Lyase</keyword>
<dbReference type="SUPFAM" id="SSF53686">
    <property type="entry name" value="Tryptophan synthase beta subunit-like PLP-dependent enzymes"/>
    <property type="match status" value="1"/>
</dbReference>
<accession>A0ABQ8UX33</accession>
<dbReference type="InterPro" id="IPR001926">
    <property type="entry name" value="TrpB-like_PALP"/>
</dbReference>
<proteinExistence type="inferred from homology"/>
<protein>
    <submittedName>
        <fullName evidence="6">D-serine dehydratase</fullName>
    </submittedName>
</protein>
<evidence type="ECO:0000256" key="4">
    <source>
        <dbReference type="SAM" id="Phobius"/>
    </source>
</evidence>
<evidence type="ECO:0000256" key="3">
    <source>
        <dbReference type="ARBA" id="ARBA00023239"/>
    </source>
</evidence>
<organism evidence="6 7">
    <name type="scientific">Paratrimastix pyriformis</name>
    <dbReference type="NCBI Taxonomy" id="342808"/>
    <lineage>
        <taxon>Eukaryota</taxon>
        <taxon>Metamonada</taxon>
        <taxon>Preaxostyla</taxon>
        <taxon>Paratrimastigidae</taxon>
        <taxon>Paratrimastix</taxon>
    </lineage>
</organism>
<comment type="cofactor">
    <cofactor evidence="1">
        <name>pyridoxal 5'-phosphate</name>
        <dbReference type="ChEBI" id="CHEBI:597326"/>
    </cofactor>
</comment>
<gene>
    <name evidence="6" type="ORF">PAPYR_1304</name>
</gene>
<dbReference type="EMBL" id="JAPMOS010000004">
    <property type="protein sequence ID" value="KAJ4462125.1"/>
    <property type="molecule type" value="Genomic_DNA"/>
</dbReference>
<keyword evidence="7" id="KW-1185">Reference proteome</keyword>
<dbReference type="PANTHER" id="PTHR48078">
    <property type="entry name" value="THREONINE DEHYDRATASE, MITOCHONDRIAL-RELATED"/>
    <property type="match status" value="1"/>
</dbReference>
<dbReference type="InterPro" id="IPR036052">
    <property type="entry name" value="TrpB-like_PALP_sf"/>
</dbReference>
<name>A0ABQ8UX33_9EUKA</name>
<evidence type="ECO:0000256" key="1">
    <source>
        <dbReference type="ARBA" id="ARBA00001933"/>
    </source>
</evidence>
<sequence>MRDMKCAEHDLTLLAPLIKRLFGEACPTGKIESDLLLAEGYRLSGMMRESPLLPATLRDAVAPNHFYVKCDHALPVSGSVKARGGIYEVLVHALRIAQREGLVSQSERDPCHVAAALTSERARTLFRRHTILVASTGNLGMAVGLAASALGFSFEVHMAADAKAWKKQRLVEAGARLVEYKADYSTAVRTARAIRAADATGLKHFVDDENSIDLMRGYGVGALRLQSQLEQARIRVDRHHPLFVYIPAGVGGAPAGILAGLANIYQRALYGIVLEPTTFPSCLLGVRSGCGASAAEPPGACPVGVEDHIARERCATIADGLACGHASVLGCRALRRAAAGFATVPDLVMTATVPTALHAQGKALKIEPSAGAALFGPQMLLGTSSGRAFLRAEGFLTRTWGGQWKPTARMRQATHVAWTTGGNMVPQDVYDEYLRGGAEGLKLFDRHLVPDV</sequence>